<reference evidence="3" key="1">
    <citation type="submission" date="2016-06" db="UniProtKB">
        <authorList>
            <consortium name="WormBaseParasite"/>
        </authorList>
    </citation>
    <scope>IDENTIFICATION</scope>
</reference>
<organism evidence="3">
    <name type="scientific">Gongylonema pulchrum</name>
    <dbReference type="NCBI Taxonomy" id="637853"/>
    <lineage>
        <taxon>Eukaryota</taxon>
        <taxon>Metazoa</taxon>
        <taxon>Ecdysozoa</taxon>
        <taxon>Nematoda</taxon>
        <taxon>Chromadorea</taxon>
        <taxon>Rhabditida</taxon>
        <taxon>Spirurina</taxon>
        <taxon>Spiruromorpha</taxon>
        <taxon>Spiruroidea</taxon>
        <taxon>Gongylonematidae</taxon>
        <taxon>Gongylonema</taxon>
    </lineage>
</organism>
<accession>A0A183E6R3</accession>
<evidence type="ECO:0000313" key="1">
    <source>
        <dbReference type="EMBL" id="VDN28290.1"/>
    </source>
</evidence>
<protein>
    <submittedName>
        <fullName evidence="3">Acyl carrier protein</fullName>
    </submittedName>
</protein>
<name>A0A183E6R3_9BILA</name>
<dbReference type="Proteomes" id="UP000271098">
    <property type="component" value="Unassembled WGS sequence"/>
</dbReference>
<dbReference type="AlphaFoldDB" id="A0A183E6R3"/>
<proteinExistence type="predicted"/>
<keyword evidence="2" id="KW-1185">Reference proteome</keyword>
<dbReference type="WBParaSite" id="GPUH_0001667601-mRNA-1">
    <property type="protein sequence ID" value="GPUH_0001667601-mRNA-1"/>
    <property type="gene ID" value="GPUH_0001667601"/>
</dbReference>
<sequence length="73" mass="8072">MAFNDFSSDLIDSAASLLLDITDYRVESIGAQGLASLDYQSDVTISAFVPIVSFSASRRFPDDLRRESLFFCP</sequence>
<evidence type="ECO:0000313" key="3">
    <source>
        <dbReference type="WBParaSite" id="GPUH_0001667601-mRNA-1"/>
    </source>
</evidence>
<evidence type="ECO:0000313" key="2">
    <source>
        <dbReference type="Proteomes" id="UP000271098"/>
    </source>
</evidence>
<gene>
    <name evidence="1" type="ORF">GPUH_LOCUS16653</name>
</gene>
<dbReference type="EMBL" id="UYRT01084050">
    <property type="protein sequence ID" value="VDN28290.1"/>
    <property type="molecule type" value="Genomic_DNA"/>
</dbReference>
<reference evidence="1 2" key="2">
    <citation type="submission" date="2018-11" db="EMBL/GenBank/DDBJ databases">
        <authorList>
            <consortium name="Pathogen Informatics"/>
        </authorList>
    </citation>
    <scope>NUCLEOTIDE SEQUENCE [LARGE SCALE GENOMIC DNA]</scope>
</reference>